<evidence type="ECO:0000256" key="5">
    <source>
        <dbReference type="ARBA" id="ARBA00023136"/>
    </source>
</evidence>
<dbReference type="Proteomes" id="UP000593802">
    <property type="component" value="Chromosome"/>
</dbReference>
<accession>A0A7I8DCY7</accession>
<evidence type="ECO:0000259" key="7">
    <source>
        <dbReference type="Pfam" id="PF12698"/>
    </source>
</evidence>
<keyword evidence="5 6" id="KW-0472">Membrane</keyword>
<keyword evidence="3 6" id="KW-0812">Transmembrane</keyword>
<feature type="transmembrane region" description="Helical" evidence="6">
    <location>
        <begin position="95"/>
        <end position="114"/>
    </location>
</feature>
<dbReference type="PANTHER" id="PTHR30294:SF29">
    <property type="entry name" value="MULTIDRUG ABC TRANSPORTER PERMEASE YBHS-RELATED"/>
    <property type="match status" value="1"/>
</dbReference>
<name>A0A7I8DCY7_9BACL</name>
<organism evidence="8 9">
    <name type="scientific">Effusibacillus dendaii</name>
    <dbReference type="NCBI Taxonomy" id="2743772"/>
    <lineage>
        <taxon>Bacteria</taxon>
        <taxon>Bacillati</taxon>
        <taxon>Bacillota</taxon>
        <taxon>Bacilli</taxon>
        <taxon>Bacillales</taxon>
        <taxon>Alicyclobacillaceae</taxon>
        <taxon>Effusibacillus</taxon>
    </lineage>
</organism>
<feature type="transmembrane region" description="Helical" evidence="6">
    <location>
        <begin position="167"/>
        <end position="190"/>
    </location>
</feature>
<dbReference type="GO" id="GO:0140359">
    <property type="term" value="F:ABC-type transporter activity"/>
    <property type="evidence" value="ECO:0007669"/>
    <property type="project" value="InterPro"/>
</dbReference>
<sequence>MAVLYLPHGLEQNRYQGKPSNIGFLVDYTIPSATSNLRSALVEGLAAENSSAPALGKLKAMGMSNEQIGGMVSSLTLQQRLLFNPTNDYINLLDIGYISILSLGILYGGTITIVPRLREEGKLAEEIMRPAGLFLRVLPYTFVYLISMILSLAALKQVEGLRFVGNPLAFMIPLALFCLISSLLGLVVGWNAPNQFKASGRAQLLVSPAFLLSGVISPIALFPESVQKISDIIPVTWYFKFFRGMGLRGGSLRYFWVDLSVLCGCW</sequence>
<dbReference type="GO" id="GO:0005886">
    <property type="term" value="C:plasma membrane"/>
    <property type="evidence" value="ECO:0007669"/>
    <property type="project" value="UniProtKB-SubCell"/>
</dbReference>
<feature type="transmembrane region" description="Helical" evidence="6">
    <location>
        <begin position="134"/>
        <end position="155"/>
    </location>
</feature>
<keyword evidence="4 6" id="KW-1133">Transmembrane helix</keyword>
<keyword evidence="9" id="KW-1185">Reference proteome</keyword>
<dbReference type="RefSeq" id="WP_200758513.1">
    <property type="nucleotide sequence ID" value="NZ_AP023366.1"/>
</dbReference>
<reference evidence="8 9" key="1">
    <citation type="submission" date="2020-08" db="EMBL/GenBank/DDBJ databases">
        <title>Complete Genome Sequence of Effusibacillus dendaii Strain skT53, Isolated from Farmland soil.</title>
        <authorList>
            <person name="Konishi T."/>
            <person name="Kawasaki H."/>
        </authorList>
    </citation>
    <scope>NUCLEOTIDE SEQUENCE [LARGE SCALE GENOMIC DNA]</scope>
    <source>
        <strain evidence="9">skT53</strain>
    </source>
</reference>
<evidence type="ECO:0000256" key="1">
    <source>
        <dbReference type="ARBA" id="ARBA00004651"/>
    </source>
</evidence>
<feature type="transmembrane region" description="Helical" evidence="6">
    <location>
        <begin position="202"/>
        <end position="222"/>
    </location>
</feature>
<dbReference type="KEGG" id="eff:skT53_29500"/>
<evidence type="ECO:0000256" key="3">
    <source>
        <dbReference type="ARBA" id="ARBA00022692"/>
    </source>
</evidence>
<comment type="subcellular location">
    <subcellularLocation>
        <location evidence="1">Cell membrane</location>
        <topology evidence="1">Multi-pass membrane protein</topology>
    </subcellularLocation>
</comment>
<dbReference type="InterPro" id="IPR013525">
    <property type="entry name" value="ABC2_TM"/>
</dbReference>
<evidence type="ECO:0000256" key="2">
    <source>
        <dbReference type="ARBA" id="ARBA00022475"/>
    </source>
</evidence>
<dbReference type="EMBL" id="AP023366">
    <property type="protein sequence ID" value="BCJ87965.1"/>
    <property type="molecule type" value="Genomic_DNA"/>
</dbReference>
<feature type="domain" description="ABC-2 type transporter transmembrane" evidence="7">
    <location>
        <begin position="2"/>
        <end position="264"/>
    </location>
</feature>
<dbReference type="AlphaFoldDB" id="A0A7I8DCY7"/>
<evidence type="ECO:0000256" key="6">
    <source>
        <dbReference type="SAM" id="Phobius"/>
    </source>
</evidence>
<dbReference type="InterPro" id="IPR051449">
    <property type="entry name" value="ABC-2_transporter_component"/>
</dbReference>
<proteinExistence type="predicted"/>
<gene>
    <name evidence="8" type="ORF">skT53_29500</name>
</gene>
<keyword evidence="2" id="KW-1003">Cell membrane</keyword>
<dbReference type="Pfam" id="PF12698">
    <property type="entry name" value="ABC2_membrane_3"/>
    <property type="match status" value="1"/>
</dbReference>
<evidence type="ECO:0000313" key="8">
    <source>
        <dbReference type="EMBL" id="BCJ87965.1"/>
    </source>
</evidence>
<evidence type="ECO:0000256" key="4">
    <source>
        <dbReference type="ARBA" id="ARBA00022989"/>
    </source>
</evidence>
<evidence type="ECO:0000313" key="9">
    <source>
        <dbReference type="Proteomes" id="UP000593802"/>
    </source>
</evidence>
<protein>
    <recommendedName>
        <fullName evidence="7">ABC-2 type transporter transmembrane domain-containing protein</fullName>
    </recommendedName>
</protein>
<dbReference type="PANTHER" id="PTHR30294">
    <property type="entry name" value="MEMBRANE COMPONENT OF ABC TRANSPORTER YHHJ-RELATED"/>
    <property type="match status" value="1"/>
</dbReference>